<reference evidence="1" key="1">
    <citation type="journal article" date="2014" name="PLoS Genet.">
        <title>The Genome of Spironucleus salmonicida Highlights a Fish Pathogen Adapted to Fluctuating Environments.</title>
        <authorList>
            <person name="Xu F."/>
            <person name="Jerlstrom-Hultqvist J."/>
            <person name="Einarsson E."/>
            <person name="Astvaldsson A."/>
            <person name="Svard S.G."/>
            <person name="Andersson J.O."/>
        </authorList>
    </citation>
    <scope>NUCLEOTIDE SEQUENCE</scope>
</reference>
<proteinExistence type="predicted"/>
<organism evidence="1">
    <name type="scientific">Spironucleus salmonicida</name>
    <dbReference type="NCBI Taxonomy" id="348837"/>
    <lineage>
        <taxon>Eukaryota</taxon>
        <taxon>Metamonada</taxon>
        <taxon>Diplomonadida</taxon>
        <taxon>Hexamitidae</taxon>
        <taxon>Hexamitinae</taxon>
        <taxon>Spironucleus</taxon>
    </lineage>
</organism>
<gene>
    <name evidence="1" type="ORF">SS50377_17218</name>
</gene>
<dbReference type="EMBL" id="KI546145">
    <property type="protein sequence ID" value="EST43133.1"/>
    <property type="molecule type" value="Genomic_DNA"/>
</dbReference>
<evidence type="ECO:0000313" key="1">
    <source>
        <dbReference type="EMBL" id="EST43133.1"/>
    </source>
</evidence>
<accession>V6LFR6</accession>
<sequence>MLQQLILLQPVRQQINSLFQPPGWELVQVTRQHTTQLSLLHRELVPYPCPRFLCNLRQLPYQSLQNHMYVRVLCPNWWVVANGMQTLLSRQSRGIQLQACTELFVLHTVEYTVPNVYRRLYPTQRSLPDSTQLQCDTSMSYRVVLQERRLQALHESACWVLVRVRLKFIELSHQGRVFKLYTRWLQDASGNCIVPVYTVPPKHDQYCAGPDSPQGCSTNPLDIGNMQHPCNWGIQANGMPVVSCANCIIGKGKYQQCMTDYTLISRICAHTLDGYKGNDDEEGGSKWCSEGLGSRLGRQYQDCSHLTIAMECKCAEYTIQEHCNKYAEGAAKYVSRALYQRINSANVALLICLIIALAKCVKTSATSLALRLTSTIVEQVKIAPPVANSIRAMGARMGIF</sequence>
<protein>
    <submittedName>
        <fullName evidence="1">Uncharacterized protein</fullName>
    </submittedName>
</protein>
<name>V6LFR6_9EUKA</name>
<dbReference type="AlphaFoldDB" id="V6LFR6"/>